<protein>
    <submittedName>
        <fullName evidence="1">Uncharacterized protein</fullName>
    </submittedName>
</protein>
<dbReference type="RefSeq" id="WP_368572870.1">
    <property type="nucleotide sequence ID" value="NZ_JBDLOU010000015.1"/>
</dbReference>
<evidence type="ECO:0000313" key="1">
    <source>
        <dbReference type="EMBL" id="MEX3738526.1"/>
    </source>
</evidence>
<evidence type="ECO:0000313" key="2">
    <source>
        <dbReference type="Proteomes" id="UP001558474"/>
    </source>
</evidence>
<accession>A0ABV3VAT8</accession>
<comment type="caution">
    <text evidence="1">The sequence shown here is derived from an EMBL/GenBank/DDBJ whole genome shotgun (WGS) entry which is preliminary data.</text>
</comment>
<reference evidence="1 2" key="1">
    <citation type="submission" date="2024-04" db="EMBL/GenBank/DDBJ databases">
        <title>Genomic Markers of Mycobacteria.</title>
        <authorList>
            <person name="Soliman M.S."/>
            <person name="Elkholy A."/>
            <person name="Soliman N.S."/>
            <person name="Abbas A."/>
            <person name="Khayrat S."/>
            <person name="Shawky S."/>
        </authorList>
    </citation>
    <scope>NUCLEOTIDE SEQUENCE [LARGE SCALE GENOMIC DNA]</scope>
    <source>
        <strain evidence="1 2">Egy-CU-AM5</strain>
    </source>
</reference>
<organism evidence="1 2">
    <name type="scientific">Mycolicibacterium porcinum</name>
    <dbReference type="NCBI Taxonomy" id="39693"/>
    <lineage>
        <taxon>Bacteria</taxon>
        <taxon>Bacillati</taxon>
        <taxon>Actinomycetota</taxon>
        <taxon>Actinomycetes</taxon>
        <taxon>Mycobacteriales</taxon>
        <taxon>Mycobacteriaceae</taxon>
        <taxon>Mycolicibacterium</taxon>
    </lineage>
</organism>
<proteinExistence type="predicted"/>
<name>A0ABV3VAT8_9MYCO</name>
<gene>
    <name evidence="1" type="ORF">ABFW12_09775</name>
</gene>
<dbReference type="EMBL" id="JBDLOU010000015">
    <property type="protein sequence ID" value="MEX3738526.1"/>
    <property type="molecule type" value="Genomic_DNA"/>
</dbReference>
<keyword evidence="2" id="KW-1185">Reference proteome</keyword>
<dbReference type="Proteomes" id="UP001558474">
    <property type="component" value="Unassembled WGS sequence"/>
</dbReference>
<sequence>MLNLDGVVGGATPIPRERPAWFDSDEQYEAFLKLTAQDLGAQCITATSIDVEHLDEQGRKGLLATHALRPTLEFVCRIFAEVDEAALFSRLGAFEKKFVRGLSGDLAVKVTAQVKSGCVLMPPAAVTQLIREVIEWCAHTNDPAANPSAETSPALGTNDLVHLLLSINGDQERQDIPEGFETWPPTSEELERYHAAMSVDDDMVLRELQRQMLSGLARMQAHATMVPDLVLGDTYDTWFKGWPTKAPHDLIGDTPSEAFRTATNVDLREFIKLGLRLWEHTKTGTVIFRASSIDDDIDAQAMDLMRTATALPVDKYRKRLERERKKGFLAHRRYAFTEVPLLQLGDDEYLALRPAWVLDRFCGSQLYWQTFFELGTEKDRRGEQFSQAMNYVFEDTVGYLFRRATRRARPAITLITEEQMQQAWTRGGRIPSVCDWVLVDGRFCLVVDATNHWLDEKAAQGFADADDYRSDIEDTFVNKKFLQLKSTIEQLIEHGWEGCTFDDQTVFVPLVVVPNAGIPPSVLSDVDFKLRAHSVLGQLGKAVTSPGILVYRELQVFEGVCEHRAPAAFVQMLARWRGLCSTSMPISPQTFLDLIGIDRPMGKYPGTARSMLMRKLESPPARNSDAVRQP</sequence>